<feature type="compositionally biased region" description="Low complexity" evidence="1">
    <location>
        <begin position="155"/>
        <end position="170"/>
    </location>
</feature>
<proteinExistence type="predicted"/>
<evidence type="ECO:0000313" key="2">
    <source>
        <dbReference type="EMBL" id="KAF4144536.1"/>
    </source>
</evidence>
<dbReference type="Proteomes" id="UP000704712">
    <property type="component" value="Unassembled WGS sequence"/>
</dbReference>
<sequence>MALIQLIDQKVDGLRTSHDSSRREIMSQLSVMDGKLTKPPNPPKTHGFAITRKQLDDDLQELRFIAGQSKYVAKRARAVQGEVIVPFTENGNPIDLRNNFQKKANERARDHFGGARSNKRAHVELSSDVVNPTAPTTSCTKRSKKSCRSALPRRTLSGTSTTHSSSIMIK</sequence>
<evidence type="ECO:0000313" key="3">
    <source>
        <dbReference type="Proteomes" id="UP000704712"/>
    </source>
</evidence>
<accession>A0A8S9UU57</accession>
<dbReference type="EMBL" id="JAACNO010000850">
    <property type="protein sequence ID" value="KAF4144536.1"/>
    <property type="molecule type" value="Genomic_DNA"/>
</dbReference>
<feature type="region of interest" description="Disordered" evidence="1">
    <location>
        <begin position="113"/>
        <end position="170"/>
    </location>
</feature>
<gene>
    <name evidence="2" type="ORF">GN958_ATG06281</name>
</gene>
<protein>
    <submittedName>
        <fullName evidence="2">Uncharacterized protein</fullName>
    </submittedName>
</protein>
<comment type="caution">
    <text evidence="2">The sequence shown here is derived from an EMBL/GenBank/DDBJ whole genome shotgun (WGS) entry which is preliminary data.</text>
</comment>
<reference evidence="2" key="1">
    <citation type="submission" date="2020-03" db="EMBL/GenBank/DDBJ databases">
        <title>Hybrid Assembly of Korean Phytophthora infestans isolates.</title>
        <authorList>
            <person name="Prokchorchik M."/>
            <person name="Lee Y."/>
            <person name="Seo J."/>
            <person name="Cho J.-H."/>
            <person name="Park Y.-E."/>
            <person name="Jang D.-C."/>
            <person name="Im J.-S."/>
            <person name="Choi J.-G."/>
            <person name="Park H.-J."/>
            <person name="Lee G.-B."/>
            <person name="Lee Y.-G."/>
            <person name="Hong S.-Y."/>
            <person name="Cho K."/>
            <person name="Sohn K.H."/>
        </authorList>
    </citation>
    <scope>NUCLEOTIDE SEQUENCE</scope>
    <source>
        <strain evidence="2">KR_2_A2</strain>
    </source>
</reference>
<organism evidence="2 3">
    <name type="scientific">Phytophthora infestans</name>
    <name type="common">Potato late blight agent</name>
    <name type="synonym">Botrytis infestans</name>
    <dbReference type="NCBI Taxonomy" id="4787"/>
    <lineage>
        <taxon>Eukaryota</taxon>
        <taxon>Sar</taxon>
        <taxon>Stramenopiles</taxon>
        <taxon>Oomycota</taxon>
        <taxon>Peronosporomycetes</taxon>
        <taxon>Peronosporales</taxon>
        <taxon>Peronosporaceae</taxon>
        <taxon>Phytophthora</taxon>
    </lineage>
</organism>
<name>A0A8S9UU57_PHYIN</name>
<evidence type="ECO:0000256" key="1">
    <source>
        <dbReference type="SAM" id="MobiDB-lite"/>
    </source>
</evidence>
<dbReference type="AlphaFoldDB" id="A0A8S9UU57"/>